<evidence type="ECO:0000313" key="4">
    <source>
        <dbReference type="EMBL" id="CAB4166397.1"/>
    </source>
</evidence>
<protein>
    <submittedName>
        <fullName evidence="3">Uncharacterized protein</fullName>
    </submittedName>
</protein>
<evidence type="ECO:0000313" key="3">
    <source>
        <dbReference type="EMBL" id="CAB4160979.1"/>
    </source>
</evidence>
<evidence type="ECO:0000313" key="2">
    <source>
        <dbReference type="EMBL" id="CAB4137316.1"/>
    </source>
</evidence>
<keyword evidence="1" id="KW-0175">Coiled coil</keyword>
<dbReference type="EMBL" id="LR796796">
    <property type="protein sequence ID" value="CAB4166397.1"/>
    <property type="molecule type" value="Genomic_DNA"/>
</dbReference>
<dbReference type="EMBL" id="LR796330">
    <property type="protein sequence ID" value="CAB4137316.1"/>
    <property type="molecule type" value="Genomic_DNA"/>
</dbReference>
<sequence length="50" mass="6172">MNSNELQEHIRELNKRELLEHERRRVEAINKIKELRKQLKEKENGVNFCK</sequence>
<reference evidence="3" key="1">
    <citation type="submission" date="2020-04" db="EMBL/GenBank/DDBJ databases">
        <authorList>
            <person name="Chiriac C."/>
            <person name="Salcher M."/>
            <person name="Ghai R."/>
            <person name="Kavagutti S V."/>
        </authorList>
    </citation>
    <scope>NUCLEOTIDE SEQUENCE</scope>
</reference>
<dbReference type="EMBL" id="LR796701">
    <property type="protein sequence ID" value="CAB4160979.1"/>
    <property type="molecule type" value="Genomic_DNA"/>
</dbReference>
<proteinExistence type="predicted"/>
<name>A0A6J5NNK2_9CAUD</name>
<gene>
    <name evidence="2" type="ORF">UFOVP322_30</name>
    <name evidence="3" type="ORF">UFOVP771_28</name>
    <name evidence="4" type="ORF">UFOVP850_28</name>
</gene>
<accession>A0A6J5NNK2</accession>
<feature type="coiled-coil region" evidence="1">
    <location>
        <begin position="18"/>
        <end position="45"/>
    </location>
</feature>
<evidence type="ECO:0000256" key="1">
    <source>
        <dbReference type="SAM" id="Coils"/>
    </source>
</evidence>
<organism evidence="3">
    <name type="scientific">uncultured Caudovirales phage</name>
    <dbReference type="NCBI Taxonomy" id="2100421"/>
    <lineage>
        <taxon>Viruses</taxon>
        <taxon>Duplodnaviria</taxon>
        <taxon>Heunggongvirae</taxon>
        <taxon>Uroviricota</taxon>
        <taxon>Caudoviricetes</taxon>
        <taxon>Peduoviridae</taxon>
        <taxon>Maltschvirus</taxon>
        <taxon>Maltschvirus maltsch</taxon>
    </lineage>
</organism>